<dbReference type="InterPro" id="IPR045351">
    <property type="entry name" value="DUF6531"/>
</dbReference>
<feature type="compositionally biased region" description="Low complexity" evidence="2">
    <location>
        <begin position="414"/>
        <end position="446"/>
    </location>
</feature>
<feature type="domain" description="Teneurin-like YD-shell" evidence="4">
    <location>
        <begin position="1118"/>
        <end position="1255"/>
    </location>
</feature>
<evidence type="ECO:0000259" key="4">
    <source>
        <dbReference type="Pfam" id="PF25023"/>
    </source>
</evidence>
<reference evidence="5" key="1">
    <citation type="submission" date="2021-03" db="EMBL/GenBank/DDBJ databases">
        <authorList>
            <person name="Wang G."/>
        </authorList>
    </citation>
    <scope>NUCLEOTIDE SEQUENCE</scope>
    <source>
        <strain evidence="5">KCTC 12899</strain>
    </source>
</reference>
<dbReference type="PANTHER" id="PTHR32305:SF15">
    <property type="entry name" value="PROTEIN RHSA-RELATED"/>
    <property type="match status" value="1"/>
</dbReference>
<feature type="region of interest" description="Disordered" evidence="2">
    <location>
        <begin position="548"/>
        <end position="571"/>
    </location>
</feature>
<evidence type="ECO:0000313" key="6">
    <source>
        <dbReference type="Proteomes" id="UP000664417"/>
    </source>
</evidence>
<protein>
    <submittedName>
        <fullName evidence="5">RHS domain-containing protein</fullName>
    </submittedName>
</protein>
<organism evidence="5 6">
    <name type="scientific">Acanthopleuribacter pedis</name>
    <dbReference type="NCBI Taxonomy" id="442870"/>
    <lineage>
        <taxon>Bacteria</taxon>
        <taxon>Pseudomonadati</taxon>
        <taxon>Acidobacteriota</taxon>
        <taxon>Holophagae</taxon>
        <taxon>Acanthopleuribacterales</taxon>
        <taxon>Acanthopleuribacteraceae</taxon>
        <taxon>Acanthopleuribacter</taxon>
    </lineage>
</organism>
<dbReference type="PANTHER" id="PTHR32305">
    <property type="match status" value="1"/>
</dbReference>
<evidence type="ECO:0000313" key="5">
    <source>
        <dbReference type="EMBL" id="MBO1320732.1"/>
    </source>
</evidence>
<keyword evidence="6" id="KW-1185">Reference proteome</keyword>
<dbReference type="Pfam" id="PF25023">
    <property type="entry name" value="TEN_YD-shell"/>
    <property type="match status" value="3"/>
</dbReference>
<feature type="region of interest" description="Disordered" evidence="2">
    <location>
        <begin position="1"/>
        <end position="25"/>
    </location>
</feature>
<dbReference type="RefSeq" id="WP_207860686.1">
    <property type="nucleotide sequence ID" value="NZ_JAFREP010000019.1"/>
</dbReference>
<dbReference type="Pfam" id="PF05593">
    <property type="entry name" value="RHS_repeat"/>
    <property type="match status" value="1"/>
</dbReference>
<feature type="compositionally biased region" description="Polar residues" evidence="2">
    <location>
        <begin position="560"/>
        <end position="571"/>
    </location>
</feature>
<dbReference type="InterPro" id="IPR008727">
    <property type="entry name" value="PAAR_motif"/>
</dbReference>
<dbReference type="InterPro" id="IPR031325">
    <property type="entry name" value="RHS_repeat"/>
</dbReference>
<proteinExistence type="predicted"/>
<evidence type="ECO:0000259" key="3">
    <source>
        <dbReference type="Pfam" id="PF20148"/>
    </source>
</evidence>
<dbReference type="InterPro" id="IPR050708">
    <property type="entry name" value="T6SS_VgrG/RHS"/>
</dbReference>
<feature type="domain" description="Teneurin-like YD-shell" evidence="4">
    <location>
        <begin position="1322"/>
        <end position="1553"/>
    </location>
</feature>
<feature type="domain" description="Teneurin-like YD-shell" evidence="4">
    <location>
        <begin position="914"/>
        <end position="1039"/>
    </location>
</feature>
<comment type="caution">
    <text evidence="5">The sequence shown here is derived from an EMBL/GenBank/DDBJ whole genome shotgun (WGS) entry which is preliminary data.</text>
</comment>
<feature type="domain" description="DUF6531" evidence="3">
    <location>
        <begin position="599"/>
        <end position="671"/>
    </location>
</feature>
<gene>
    <name evidence="5" type="ORF">J3U88_19795</name>
</gene>
<evidence type="ECO:0000256" key="1">
    <source>
        <dbReference type="ARBA" id="ARBA00022737"/>
    </source>
</evidence>
<dbReference type="Gene3D" id="2.60.200.60">
    <property type="match status" value="1"/>
</dbReference>
<keyword evidence="1" id="KW-0677">Repeat</keyword>
<name>A0A8J7U4K4_9BACT</name>
<dbReference type="Pfam" id="PF20148">
    <property type="entry name" value="DUF6531"/>
    <property type="match status" value="1"/>
</dbReference>
<dbReference type="Pfam" id="PF05488">
    <property type="entry name" value="PAAR_motif"/>
    <property type="match status" value="1"/>
</dbReference>
<dbReference type="InterPro" id="IPR006530">
    <property type="entry name" value="YD"/>
</dbReference>
<dbReference type="NCBIfam" id="TIGR01643">
    <property type="entry name" value="YD_repeat_2x"/>
    <property type="match status" value="6"/>
</dbReference>
<dbReference type="Proteomes" id="UP000664417">
    <property type="component" value="Unassembled WGS sequence"/>
</dbReference>
<feature type="region of interest" description="Disordered" evidence="2">
    <location>
        <begin position="386"/>
        <end position="464"/>
    </location>
</feature>
<dbReference type="Gene3D" id="2.180.10.10">
    <property type="entry name" value="RHS repeat-associated core"/>
    <property type="match status" value="3"/>
</dbReference>
<dbReference type="EMBL" id="JAFREP010000019">
    <property type="protein sequence ID" value="MBO1320732.1"/>
    <property type="molecule type" value="Genomic_DNA"/>
</dbReference>
<feature type="compositionally biased region" description="Basic and acidic residues" evidence="2">
    <location>
        <begin position="548"/>
        <end position="559"/>
    </location>
</feature>
<dbReference type="CDD" id="cd14740">
    <property type="entry name" value="PAAR_4"/>
    <property type="match status" value="1"/>
</dbReference>
<sequence length="1559" mass="173513">MSRYNRPGQRQRGANRFYTPTTGSTRGRYFGTTSRAVGTGINIIKNGTSAATPGVPPPGPGFKPSTALADAAGEVANVATLLTQGLNFVNEGAARGLAAIGAEGGFNSVAGGVGDVWMMVAKKFGVDNLWPSLGITCPIAVGSLDAAALGTISIGFPHAHPVHPPSLPGAPVTLPSIGTLVIGGSYQVLIHNRPAMRAGDLGFTSCFGWPPAMAVFTGSSNVLIGGSRAARMCDIVTHCHAPNPLGPNSKIQNAILRARAWWDWGMRILWATATGTAIVGAVVDSKLAAQEAKKKTAVAQAMSGALAISASAAAQQVAADLAANALASTMGKDPALPIMPKGLLVGPGNLVKIGGIPMPPWEAIFGFFLKRIGPYRHHFRDLAGRSVQKFSPARRRTSNSNGPGNQGRRAMQDGATNARGNRTTNNNRTNNSGNNGSNQGTNSGTRPRGNNQTAAPTPLPTPRPMLHVRVKRVSIAFGGKVKNLAGKAWQSGKRITNKVGTSLKKGGQKAAETSKKIGQKIADGYKSGKQKVGAARRKVAAKSKEARKNMAKKAKDQLKRTQTWAKTQSQKIKTRINNRFSRTQNGNNNPAPGNHPTQGCPISMITGEELLQLQDFEIRGSLSFSFTRTYRSGHNRNQGLGVGWTYSGCQWLEQGDHWWTLHHDDGREIIFTPIDTGEASFNSREKAMLRYVEPGLMRLEIDGDIWILEAFPSCWLVTAYIDRTDNSYIFERDLDGRWMGCHGDHGRGFQVHWNEEGMIETMTPAGTWYNNEADPARPTQPRPPLVHFQYDAEYNLTAAFDRVNACERYEYRNHVLVRRTLKSGFSFYFEWDRYDIHARCSATWGDKDTYHFRFSWDLENRSSQVVNALGHVEHYGWNEAGNLTRHRDGNGNTTVYQYDDWGNLTMVFDALDRKKEYRYDAFGRLTQLVEADGGTTTFAYHRNGLPDYVQERGGAAWLTEYDFRGNAVTVWNPLLAATEIDYDRYGNPVTYRYPDGSTLKLTWNRAGDCIRVQHPNGGITRREYDLEGNLTTVIHPDGGMVRYERDAMGRVIRQISPDGSRQTMSWTANGDIWFMRDGAGRETRFDYAGLSQPESCTNPDGTRIQYEYDANRNLTALVNEAGERMTFAWDAAENMIERIGFDGRRHLFAYDPGNRCTQREEPGQVTLTYEYDPVDRVTYEIAKDQRTDQKQVNQYTYDAAGNLSAAVNAERGLCFRYDQLGNLLEEWQDDEVTLFHYDAAGQLSGKELPDGIQIRIERDAEGDWTALYRDDQCLAAVERDLLGREHTRRFGNGLVGRTIFDPSGNIAKQWVHGKVHQWDLVNERTFQYDIVGNLIAREDGRRGTSRFGYDPRDYLTSARTPRQLGAGTPFPRDAAGNPGRDAAGNRLRRLGNTLYDYDARGNVVGRAEVTAPKTGFQFTYNAFDQLVAVAHQGQKTTYRYDALGRRIAKTVGEQETLYYWDRITLMMEEQEDRRRWFINEPDTFVPLAAHEDDTDFFYHVDHLGTPWEVSDARGRVAWSADYDTRGKTVVPESRHFDNPFRFPGQYHDAETGLHYNLNR</sequence>
<dbReference type="InterPro" id="IPR056823">
    <property type="entry name" value="TEN-like_YD-shell"/>
</dbReference>
<accession>A0A8J7U4K4</accession>
<evidence type="ECO:0000256" key="2">
    <source>
        <dbReference type="SAM" id="MobiDB-lite"/>
    </source>
</evidence>
<feature type="region of interest" description="Disordered" evidence="2">
    <location>
        <begin position="1358"/>
        <end position="1384"/>
    </location>
</feature>